<keyword evidence="10" id="KW-0539">Nucleus</keyword>
<evidence type="ECO:0000256" key="2">
    <source>
        <dbReference type="ARBA" id="ARBA00006991"/>
    </source>
</evidence>
<feature type="binding site" evidence="12">
    <location>
        <position position="504"/>
    </location>
    <ligand>
        <name>Zn(2+)</name>
        <dbReference type="ChEBI" id="CHEBI:29105"/>
    </ligand>
</feature>
<feature type="domain" description="C2H2-type" evidence="14">
    <location>
        <begin position="841"/>
        <end position="868"/>
    </location>
</feature>
<dbReference type="PANTHER" id="PTHR47412:SF1">
    <property type="entry name" value="FI01434P-RELATED"/>
    <property type="match status" value="1"/>
</dbReference>
<dbReference type="PROSITE" id="PS51915">
    <property type="entry name" value="ZAD"/>
    <property type="match status" value="1"/>
</dbReference>
<dbReference type="SMART" id="SM00355">
    <property type="entry name" value="ZnF_C2H2"/>
    <property type="match status" value="10"/>
</dbReference>
<dbReference type="FunFam" id="3.30.160.60:FF:000446">
    <property type="entry name" value="Zinc finger protein"/>
    <property type="match status" value="1"/>
</dbReference>
<dbReference type="GO" id="GO:0008270">
    <property type="term" value="F:zinc ion binding"/>
    <property type="evidence" value="ECO:0007669"/>
    <property type="project" value="UniProtKB-UniRule"/>
</dbReference>
<dbReference type="Gene3D" id="3.30.160.60">
    <property type="entry name" value="Classic Zinc Finger"/>
    <property type="match status" value="9"/>
</dbReference>
<dbReference type="AlphaFoldDB" id="A0A139WB13"/>
<protein>
    <submittedName>
        <fullName evidence="16">Uncharacterized protein</fullName>
    </submittedName>
</protein>
<evidence type="ECO:0000256" key="8">
    <source>
        <dbReference type="ARBA" id="ARBA00023125"/>
    </source>
</evidence>
<evidence type="ECO:0000259" key="14">
    <source>
        <dbReference type="PROSITE" id="PS50157"/>
    </source>
</evidence>
<sequence length="953" mass="110039">MKKTDFEESGAPPVSVLRRIKTITQCFDRPMVSQITQNGQFWVLNNHIKASERFKCHESVTITTQGDFMFLENLPILVERWKGPISVAVYAPGSDFKRTIDSIRYLRHCDSPLIAKFVTFHIFFDAEHVPEKNFQPEEGFDCDKKNPPYHTKTTTYKTSQNLLYPINVARNIARKMAQTHFILPLDIELFPTPDFIPKFLAMIARNQPSLNPRVFPLPVFEIESGQKLPENKTQLRELLSRKLAIPFHENICAMCHNIPDLDEWVQLNETKNLAVFRTTKRMGEYRSWEPFYVGTHSEPYFHEGLSWEGGSDKRAQGYVMCLLDYDFMVLDNAFLVHKPGIKKNTYDEGRFKYQEQTNEFLSGRFLDEMNFLYNFSIIFFVLKLAPPCTGSCTRALRGGHAQVNPSALRPLLSPPPVSEARRRPTQPPSAVARSTHTHQKPTEMDAFDTWRTYATICRLCLQKDGFMLGIFNNVQGKDKSIYKKIIDCTALQISHDDGLPNVICHRCLYKIEFCLEFRKLCFMSDATLRQLTAAITNETSETDCGPAPQLPYLEQLANGNEEDVVMVVDPSALDYESSYESENERMSDAENVEEGGKNVSMCRYCDHAFTDKLECEEHENTAHDTNVPYTCSLCEMNFADRMQYSAHLKSVHQNDKPYNCPQCERTFARRSDLRKHTVVHTGIKPYTCTVCSKSFSRNTNLSKHMRIHSGQKPFVCPKCPKTFFSKGDLTRHAIIHSGQKPFSCNFCHLSFGRKDKLLRHEKRHFPQENMEDKSQELQVMRDAMEDYYKEEENMVISVDPFQHNIKTENQSETDLGEVPRDLPQIPAHITGDSFGEERKRYSCDSCPKTFSNPENMRYHHATHSGVRPHACSVCKKTFIRKRELDRHFATHTGMKPFKCVKCSKSFGRKDKLVRHMRIHDVNKEHSCTMCAATFNRRDGLLQHIKTHVKNEQS</sequence>
<keyword evidence="8" id="KW-0238">DNA-binding</keyword>
<dbReference type="Pfam" id="PF12874">
    <property type="entry name" value="zf-met"/>
    <property type="match status" value="1"/>
</dbReference>
<dbReference type="InParanoid" id="A0A139WB13"/>
<evidence type="ECO:0000313" key="17">
    <source>
        <dbReference type="Proteomes" id="UP000007266"/>
    </source>
</evidence>
<dbReference type="InterPro" id="IPR012934">
    <property type="entry name" value="Znf_AD"/>
</dbReference>
<feature type="binding site" evidence="12">
    <location>
        <position position="457"/>
    </location>
    <ligand>
        <name>Zn(2+)</name>
        <dbReference type="ChEBI" id="CHEBI:29105"/>
    </ligand>
</feature>
<dbReference type="Pfam" id="PF00096">
    <property type="entry name" value="zf-C2H2"/>
    <property type="match status" value="5"/>
</dbReference>
<dbReference type="FunFam" id="3.30.160.60:FF:000358">
    <property type="entry name" value="zinc finger protein 24"/>
    <property type="match status" value="1"/>
</dbReference>
<evidence type="ECO:0000256" key="10">
    <source>
        <dbReference type="ARBA" id="ARBA00023242"/>
    </source>
</evidence>
<evidence type="ECO:0000256" key="5">
    <source>
        <dbReference type="ARBA" id="ARBA00022771"/>
    </source>
</evidence>
<feature type="domain" description="C2H2-type" evidence="14">
    <location>
        <begin position="629"/>
        <end position="657"/>
    </location>
</feature>
<dbReference type="FunFam" id="3.30.160.60:FF:003493">
    <property type="match status" value="1"/>
</dbReference>
<dbReference type="PROSITE" id="PS50157">
    <property type="entry name" value="ZINC_FINGER_C2H2_2"/>
    <property type="match status" value="9"/>
</dbReference>
<evidence type="ECO:0000256" key="9">
    <source>
        <dbReference type="ARBA" id="ARBA00023163"/>
    </source>
</evidence>
<dbReference type="Pfam" id="PF13896">
    <property type="entry name" value="Glyco_transf_49"/>
    <property type="match status" value="1"/>
</dbReference>
<feature type="domain" description="C2H2-type" evidence="14">
    <location>
        <begin position="742"/>
        <end position="769"/>
    </location>
</feature>
<comment type="subcellular location">
    <subcellularLocation>
        <location evidence="1">Nucleus</location>
    </subcellularLocation>
</comment>
<keyword evidence="3 12" id="KW-0479">Metal-binding</keyword>
<evidence type="ECO:0000259" key="15">
    <source>
        <dbReference type="PROSITE" id="PS51915"/>
    </source>
</evidence>
<dbReference type="Proteomes" id="UP000007266">
    <property type="component" value="Linkage group 10"/>
</dbReference>
<feature type="binding site" evidence="12">
    <location>
        <position position="460"/>
    </location>
    <ligand>
        <name>Zn(2+)</name>
        <dbReference type="ChEBI" id="CHEBI:29105"/>
    </ligand>
</feature>
<dbReference type="Gene3D" id="3.40.1800.20">
    <property type="match status" value="1"/>
</dbReference>
<dbReference type="FunFam" id="3.30.160.60:FF:001506">
    <property type="entry name" value="Zinc finger protein"/>
    <property type="match status" value="1"/>
</dbReference>
<feature type="domain" description="C2H2-type" evidence="14">
    <location>
        <begin position="925"/>
        <end position="952"/>
    </location>
</feature>
<keyword evidence="7" id="KW-0805">Transcription regulation</keyword>
<dbReference type="GO" id="GO:0003677">
    <property type="term" value="F:DNA binding"/>
    <property type="evidence" value="ECO:0007669"/>
    <property type="project" value="UniProtKB-KW"/>
</dbReference>
<feature type="domain" description="C2H2-type" evidence="14">
    <location>
        <begin position="658"/>
        <end position="685"/>
    </location>
</feature>
<dbReference type="InterPro" id="IPR036236">
    <property type="entry name" value="Znf_C2H2_sf"/>
</dbReference>
<reference evidence="16 17" key="2">
    <citation type="journal article" date="2010" name="Nucleic Acids Res.">
        <title>BeetleBase in 2010: revisions to provide comprehensive genomic information for Tribolium castaneum.</title>
        <authorList>
            <person name="Kim H.S."/>
            <person name="Murphy T."/>
            <person name="Xia J."/>
            <person name="Caragea D."/>
            <person name="Park Y."/>
            <person name="Beeman R.W."/>
            <person name="Lorenzen M.D."/>
            <person name="Butcher S."/>
            <person name="Manak J.R."/>
            <person name="Brown S.J."/>
        </authorList>
    </citation>
    <scope>NUCLEOTIDE SEQUENCE [LARGE SCALE GENOMIC DNA]</scope>
    <source>
        <strain evidence="16 17">Georgia GA2</strain>
    </source>
</reference>
<dbReference type="Pfam" id="PF07776">
    <property type="entry name" value="zf-AD"/>
    <property type="match status" value="1"/>
</dbReference>
<dbReference type="SUPFAM" id="SSF57716">
    <property type="entry name" value="Glucocorticoid receptor-like (DNA-binding domain)"/>
    <property type="match status" value="1"/>
</dbReference>
<organism evidence="16 17">
    <name type="scientific">Tribolium castaneum</name>
    <name type="common">Red flour beetle</name>
    <dbReference type="NCBI Taxonomy" id="7070"/>
    <lineage>
        <taxon>Eukaryota</taxon>
        <taxon>Metazoa</taxon>
        <taxon>Ecdysozoa</taxon>
        <taxon>Arthropoda</taxon>
        <taxon>Hexapoda</taxon>
        <taxon>Insecta</taxon>
        <taxon>Pterygota</taxon>
        <taxon>Neoptera</taxon>
        <taxon>Endopterygota</taxon>
        <taxon>Coleoptera</taxon>
        <taxon>Polyphaga</taxon>
        <taxon>Cucujiformia</taxon>
        <taxon>Tenebrionidae</taxon>
        <taxon>Tenebrionidae incertae sedis</taxon>
        <taxon>Tribolium</taxon>
    </lineage>
</organism>
<feature type="domain" description="C2H2-type" evidence="14">
    <location>
        <begin position="869"/>
        <end position="896"/>
    </location>
</feature>
<keyword evidence="4" id="KW-0677">Repeat</keyword>
<evidence type="ECO:0000256" key="1">
    <source>
        <dbReference type="ARBA" id="ARBA00004123"/>
    </source>
</evidence>
<dbReference type="SMART" id="SM00868">
    <property type="entry name" value="zf-AD"/>
    <property type="match status" value="1"/>
</dbReference>
<gene>
    <name evidence="16" type="primary">AUGUSTUS-3.0.2_31382</name>
    <name evidence="16" type="ORF">TcasGA2_TC031382</name>
</gene>
<keyword evidence="6 12" id="KW-0862">Zinc</keyword>
<name>A0A139WB13_TRICA</name>
<feature type="binding site" evidence="12">
    <location>
        <position position="507"/>
    </location>
    <ligand>
        <name>Zn(2+)</name>
        <dbReference type="ChEBI" id="CHEBI:29105"/>
    </ligand>
</feature>
<keyword evidence="17" id="KW-1185">Reference proteome</keyword>
<feature type="region of interest" description="Disordered" evidence="13">
    <location>
        <begin position="406"/>
        <end position="439"/>
    </location>
</feature>
<evidence type="ECO:0000256" key="12">
    <source>
        <dbReference type="PROSITE-ProRule" id="PRU01263"/>
    </source>
</evidence>
<feature type="domain" description="C2H2-type" evidence="14">
    <location>
        <begin position="714"/>
        <end position="741"/>
    </location>
</feature>
<dbReference type="EMBL" id="KQ971379">
    <property type="protein sequence ID" value="KYB25096.1"/>
    <property type="molecule type" value="Genomic_DNA"/>
</dbReference>
<dbReference type="InterPro" id="IPR013087">
    <property type="entry name" value="Znf_C2H2_type"/>
</dbReference>
<evidence type="ECO:0000313" key="16">
    <source>
        <dbReference type="EMBL" id="KYB25096.1"/>
    </source>
</evidence>
<dbReference type="GO" id="GO:0005634">
    <property type="term" value="C:nucleus"/>
    <property type="evidence" value="ECO:0007669"/>
    <property type="project" value="UniProtKB-SubCell"/>
</dbReference>
<evidence type="ECO:0000256" key="13">
    <source>
        <dbReference type="SAM" id="MobiDB-lite"/>
    </source>
</evidence>
<feature type="domain" description="C2H2-type" evidence="14">
    <location>
        <begin position="686"/>
        <end position="713"/>
    </location>
</feature>
<evidence type="ECO:0000256" key="6">
    <source>
        <dbReference type="ARBA" id="ARBA00022833"/>
    </source>
</evidence>
<dbReference type="PANTHER" id="PTHR47412">
    <property type="entry name" value="FI01434P-RELATED"/>
    <property type="match status" value="1"/>
</dbReference>
<evidence type="ECO:0000256" key="7">
    <source>
        <dbReference type="ARBA" id="ARBA00023015"/>
    </source>
</evidence>
<dbReference type="FunFam" id="3.30.160.60:FF:000502">
    <property type="entry name" value="Zinc finger protein 710"/>
    <property type="match status" value="1"/>
</dbReference>
<feature type="domain" description="C2H2-type" evidence="14">
    <location>
        <begin position="897"/>
        <end position="924"/>
    </location>
</feature>
<comment type="similarity">
    <text evidence="2">Belongs to the krueppel C2H2-type zinc-finger protein family.</text>
</comment>
<reference evidence="16 17" key="1">
    <citation type="journal article" date="2008" name="Nature">
        <title>The genome of the model beetle and pest Tribolium castaneum.</title>
        <authorList>
            <consortium name="Tribolium Genome Sequencing Consortium"/>
            <person name="Richards S."/>
            <person name="Gibbs R.A."/>
            <person name="Weinstock G.M."/>
            <person name="Brown S.J."/>
            <person name="Denell R."/>
            <person name="Beeman R.W."/>
            <person name="Gibbs R."/>
            <person name="Beeman R.W."/>
            <person name="Brown S.J."/>
            <person name="Bucher G."/>
            <person name="Friedrich M."/>
            <person name="Grimmelikhuijzen C.J."/>
            <person name="Klingler M."/>
            <person name="Lorenzen M."/>
            <person name="Richards S."/>
            <person name="Roth S."/>
            <person name="Schroder R."/>
            <person name="Tautz D."/>
            <person name="Zdobnov E.M."/>
            <person name="Muzny D."/>
            <person name="Gibbs R.A."/>
            <person name="Weinstock G.M."/>
            <person name="Attaway T."/>
            <person name="Bell S."/>
            <person name="Buhay C.J."/>
            <person name="Chandrabose M.N."/>
            <person name="Chavez D."/>
            <person name="Clerk-Blankenburg K.P."/>
            <person name="Cree A."/>
            <person name="Dao M."/>
            <person name="Davis C."/>
            <person name="Chacko J."/>
            <person name="Dinh H."/>
            <person name="Dugan-Rocha S."/>
            <person name="Fowler G."/>
            <person name="Garner T.T."/>
            <person name="Garnes J."/>
            <person name="Gnirke A."/>
            <person name="Hawes A."/>
            <person name="Hernandez J."/>
            <person name="Hines S."/>
            <person name="Holder M."/>
            <person name="Hume J."/>
            <person name="Jhangiani S.N."/>
            <person name="Joshi V."/>
            <person name="Khan Z.M."/>
            <person name="Jackson L."/>
            <person name="Kovar C."/>
            <person name="Kowis A."/>
            <person name="Lee S."/>
            <person name="Lewis L.R."/>
            <person name="Margolis J."/>
            <person name="Morgan M."/>
            <person name="Nazareth L.V."/>
            <person name="Nguyen N."/>
            <person name="Okwuonu G."/>
            <person name="Parker D."/>
            <person name="Richards S."/>
            <person name="Ruiz S.J."/>
            <person name="Santibanez J."/>
            <person name="Savard J."/>
            <person name="Scherer S.E."/>
            <person name="Schneider B."/>
            <person name="Sodergren E."/>
            <person name="Tautz D."/>
            <person name="Vattahil S."/>
            <person name="Villasana D."/>
            <person name="White C.S."/>
            <person name="Wright R."/>
            <person name="Park Y."/>
            <person name="Beeman R.W."/>
            <person name="Lord J."/>
            <person name="Oppert B."/>
            <person name="Lorenzen M."/>
            <person name="Brown S."/>
            <person name="Wang L."/>
            <person name="Savard J."/>
            <person name="Tautz D."/>
            <person name="Richards S."/>
            <person name="Weinstock G."/>
            <person name="Gibbs R.A."/>
            <person name="Liu Y."/>
            <person name="Worley K."/>
            <person name="Weinstock G."/>
            <person name="Elsik C.G."/>
            <person name="Reese J.T."/>
            <person name="Elhaik E."/>
            <person name="Landan G."/>
            <person name="Graur D."/>
            <person name="Arensburger P."/>
            <person name="Atkinson P."/>
            <person name="Beeman R.W."/>
            <person name="Beidler J."/>
            <person name="Brown S.J."/>
            <person name="Demuth J.P."/>
            <person name="Drury D.W."/>
            <person name="Du Y.Z."/>
            <person name="Fujiwara H."/>
            <person name="Lorenzen M."/>
            <person name="Maselli V."/>
            <person name="Osanai M."/>
            <person name="Park Y."/>
            <person name="Robertson H.M."/>
            <person name="Tu Z."/>
            <person name="Wang J.J."/>
            <person name="Wang S."/>
            <person name="Richards S."/>
            <person name="Song H."/>
            <person name="Zhang L."/>
            <person name="Sodergren E."/>
            <person name="Werner D."/>
            <person name="Stanke M."/>
            <person name="Morgenstern B."/>
            <person name="Solovyev V."/>
            <person name="Kosarev P."/>
            <person name="Brown G."/>
            <person name="Chen H.C."/>
            <person name="Ermolaeva O."/>
            <person name="Hlavina W."/>
            <person name="Kapustin Y."/>
            <person name="Kiryutin B."/>
            <person name="Kitts P."/>
            <person name="Maglott D."/>
            <person name="Pruitt K."/>
            <person name="Sapojnikov V."/>
            <person name="Souvorov A."/>
            <person name="Mackey A.J."/>
            <person name="Waterhouse R.M."/>
            <person name="Wyder S."/>
            <person name="Zdobnov E.M."/>
            <person name="Zdobnov E.M."/>
            <person name="Wyder S."/>
            <person name="Kriventseva E.V."/>
            <person name="Kadowaki T."/>
            <person name="Bork P."/>
            <person name="Aranda M."/>
            <person name="Bao R."/>
            <person name="Beermann A."/>
            <person name="Berns N."/>
            <person name="Bolognesi R."/>
            <person name="Bonneton F."/>
            <person name="Bopp D."/>
            <person name="Brown S.J."/>
            <person name="Bucher G."/>
            <person name="Butts T."/>
            <person name="Chaumot A."/>
            <person name="Denell R.E."/>
            <person name="Ferrier D.E."/>
            <person name="Friedrich M."/>
            <person name="Gordon C.M."/>
            <person name="Jindra M."/>
            <person name="Klingler M."/>
            <person name="Lan Q."/>
            <person name="Lattorff H.M."/>
            <person name="Laudet V."/>
            <person name="von Levetsow C."/>
            <person name="Liu Z."/>
            <person name="Lutz R."/>
            <person name="Lynch J.A."/>
            <person name="da Fonseca R.N."/>
            <person name="Posnien N."/>
            <person name="Reuter R."/>
            <person name="Roth S."/>
            <person name="Savard J."/>
            <person name="Schinko J.B."/>
            <person name="Schmitt C."/>
            <person name="Schoppmeier M."/>
            <person name="Schroder R."/>
            <person name="Shippy T.D."/>
            <person name="Simonnet F."/>
            <person name="Marques-Souza H."/>
            <person name="Tautz D."/>
            <person name="Tomoyasu Y."/>
            <person name="Trauner J."/>
            <person name="Van der Zee M."/>
            <person name="Vervoort M."/>
            <person name="Wittkopp N."/>
            <person name="Wimmer E.A."/>
            <person name="Yang X."/>
            <person name="Jones A.K."/>
            <person name="Sattelle D.B."/>
            <person name="Ebert P.R."/>
            <person name="Nelson D."/>
            <person name="Scott J.G."/>
            <person name="Beeman R.W."/>
            <person name="Muthukrishnan S."/>
            <person name="Kramer K.J."/>
            <person name="Arakane Y."/>
            <person name="Beeman R.W."/>
            <person name="Zhu Q."/>
            <person name="Hogenkamp D."/>
            <person name="Dixit R."/>
            <person name="Oppert B."/>
            <person name="Jiang H."/>
            <person name="Zou Z."/>
            <person name="Marshall J."/>
            <person name="Elpidina E."/>
            <person name="Vinokurov K."/>
            <person name="Oppert C."/>
            <person name="Zou Z."/>
            <person name="Evans J."/>
            <person name="Lu Z."/>
            <person name="Zhao P."/>
            <person name="Sumathipala N."/>
            <person name="Altincicek B."/>
            <person name="Vilcinskas A."/>
            <person name="Williams M."/>
            <person name="Hultmark D."/>
            <person name="Hetru C."/>
            <person name="Jiang H."/>
            <person name="Grimmelikhuijzen C.J."/>
            <person name="Hauser F."/>
            <person name="Cazzamali G."/>
            <person name="Williamson M."/>
            <person name="Park Y."/>
            <person name="Li B."/>
            <person name="Tanaka Y."/>
            <person name="Predel R."/>
            <person name="Neupert S."/>
            <person name="Schachtner J."/>
            <person name="Verleyen P."/>
            <person name="Raible F."/>
            <person name="Bork P."/>
            <person name="Friedrich M."/>
            <person name="Walden K.K."/>
            <person name="Robertson H.M."/>
            <person name="Angeli S."/>
            <person name="Foret S."/>
            <person name="Bucher G."/>
            <person name="Schuetz S."/>
            <person name="Maleszka R."/>
            <person name="Wimmer E.A."/>
            <person name="Beeman R.W."/>
            <person name="Lorenzen M."/>
            <person name="Tomoyasu Y."/>
            <person name="Miller S.C."/>
            <person name="Grossmann D."/>
            <person name="Bucher G."/>
        </authorList>
    </citation>
    <scope>NUCLEOTIDE SEQUENCE [LARGE SCALE GENOMIC DNA]</scope>
    <source>
        <strain evidence="16 17">Georgia GA2</strain>
    </source>
</reference>
<keyword evidence="9" id="KW-0804">Transcription</keyword>
<dbReference type="eggNOG" id="KOG1721">
    <property type="taxonomic scope" value="Eukaryota"/>
</dbReference>
<proteinExistence type="inferred from homology"/>
<evidence type="ECO:0000256" key="3">
    <source>
        <dbReference type="ARBA" id="ARBA00022723"/>
    </source>
</evidence>
<dbReference type="PROSITE" id="PS00028">
    <property type="entry name" value="ZINC_FINGER_C2H2_1"/>
    <property type="match status" value="10"/>
</dbReference>
<dbReference type="SUPFAM" id="SSF57667">
    <property type="entry name" value="beta-beta-alpha zinc fingers"/>
    <property type="match status" value="5"/>
</dbReference>
<evidence type="ECO:0000256" key="4">
    <source>
        <dbReference type="ARBA" id="ARBA00022737"/>
    </source>
</evidence>
<accession>A0A139WB13</accession>
<evidence type="ECO:0000256" key="11">
    <source>
        <dbReference type="PROSITE-ProRule" id="PRU00042"/>
    </source>
</evidence>
<keyword evidence="5 11" id="KW-0863">Zinc-finger</keyword>
<feature type="domain" description="ZAD" evidence="15">
    <location>
        <begin position="455"/>
        <end position="531"/>
    </location>
</feature>